<dbReference type="RefSeq" id="WP_093162960.1">
    <property type="nucleotide sequence ID" value="NZ_FNEK01000073.1"/>
</dbReference>
<feature type="transmembrane region" description="Helical" evidence="1">
    <location>
        <begin position="12"/>
        <end position="31"/>
    </location>
</feature>
<keyword evidence="1" id="KW-0812">Transmembrane</keyword>
<evidence type="ECO:0000256" key="1">
    <source>
        <dbReference type="SAM" id="Phobius"/>
    </source>
</evidence>
<name>A0A1G9IBS6_9RHOB</name>
<proteinExistence type="predicted"/>
<dbReference type="OrthoDB" id="7866132at2"/>
<gene>
    <name evidence="2" type="ORF">SAMN04488026_107328</name>
</gene>
<reference evidence="2 3" key="1">
    <citation type="submission" date="2016-10" db="EMBL/GenBank/DDBJ databases">
        <authorList>
            <person name="de Groot N.N."/>
        </authorList>
    </citation>
    <scope>NUCLEOTIDE SEQUENCE [LARGE SCALE GENOMIC DNA]</scope>
    <source>
        <strain evidence="2 3">DSM 25294</strain>
    </source>
</reference>
<dbReference type="Proteomes" id="UP000199382">
    <property type="component" value="Unassembled WGS sequence"/>
</dbReference>
<evidence type="ECO:0000313" key="2">
    <source>
        <dbReference type="EMBL" id="SDL22659.1"/>
    </source>
</evidence>
<keyword evidence="1" id="KW-0472">Membrane</keyword>
<dbReference type="EMBL" id="FNEK01000073">
    <property type="protein sequence ID" value="SDL22659.1"/>
    <property type="molecule type" value="Genomic_DNA"/>
</dbReference>
<keyword evidence="3" id="KW-1185">Reference proteome</keyword>
<organism evidence="2 3">
    <name type="scientific">Aliiruegeria lutimaris</name>
    <dbReference type="NCBI Taxonomy" id="571298"/>
    <lineage>
        <taxon>Bacteria</taxon>
        <taxon>Pseudomonadati</taxon>
        <taxon>Pseudomonadota</taxon>
        <taxon>Alphaproteobacteria</taxon>
        <taxon>Rhodobacterales</taxon>
        <taxon>Roseobacteraceae</taxon>
        <taxon>Aliiruegeria</taxon>
    </lineage>
</organism>
<accession>A0A1G9IBS6</accession>
<sequence>MFEEWQWRPKVTVLVAAIGCAGILFTLVYAVSSREFRACIDHLVDEAFGSAIEVVRHKQSGEYIARLPGGRLVKLSGREEAEAIAEHGYSACKSCR</sequence>
<keyword evidence="1" id="KW-1133">Transmembrane helix</keyword>
<evidence type="ECO:0000313" key="3">
    <source>
        <dbReference type="Proteomes" id="UP000199382"/>
    </source>
</evidence>
<protein>
    <submittedName>
        <fullName evidence="2">Uncharacterized protein</fullName>
    </submittedName>
</protein>
<dbReference type="AlphaFoldDB" id="A0A1G9IBS6"/>